<dbReference type="GO" id="GO:0016787">
    <property type="term" value="F:hydrolase activity"/>
    <property type="evidence" value="ECO:0007669"/>
    <property type="project" value="UniProtKB-KW"/>
</dbReference>
<keyword evidence="3" id="KW-1185">Reference proteome</keyword>
<name>A0A839QMC0_9MICC</name>
<organism evidence="2 3">
    <name type="scientific">Paeniglutamicibacter cryotolerans</name>
    <dbReference type="NCBI Taxonomy" id="670079"/>
    <lineage>
        <taxon>Bacteria</taxon>
        <taxon>Bacillati</taxon>
        <taxon>Actinomycetota</taxon>
        <taxon>Actinomycetes</taxon>
        <taxon>Micrococcales</taxon>
        <taxon>Micrococcaceae</taxon>
        <taxon>Paeniglutamicibacter</taxon>
    </lineage>
</organism>
<comment type="caution">
    <text evidence="2">The sequence shown here is derived from an EMBL/GenBank/DDBJ whole genome shotgun (WGS) entry which is preliminary data.</text>
</comment>
<gene>
    <name evidence="2" type="ORF">E9229_003157</name>
</gene>
<evidence type="ECO:0000313" key="2">
    <source>
        <dbReference type="EMBL" id="MBB2996910.1"/>
    </source>
</evidence>
<dbReference type="RefSeq" id="WP_312855724.1">
    <property type="nucleotide sequence ID" value="NZ_BAABGK010000096.1"/>
</dbReference>
<keyword evidence="2" id="KW-0378">Hydrolase</keyword>
<dbReference type="Gene3D" id="3.40.50.1820">
    <property type="entry name" value="alpha/beta hydrolase"/>
    <property type="match status" value="1"/>
</dbReference>
<accession>A0A839QMC0</accession>
<dbReference type="Proteomes" id="UP000523000">
    <property type="component" value="Unassembled WGS sequence"/>
</dbReference>
<evidence type="ECO:0000313" key="3">
    <source>
        <dbReference type="Proteomes" id="UP000523000"/>
    </source>
</evidence>
<dbReference type="InterPro" id="IPR029058">
    <property type="entry name" value="AB_hydrolase_fold"/>
</dbReference>
<dbReference type="Pfam" id="PF12146">
    <property type="entry name" value="Hydrolase_4"/>
    <property type="match status" value="1"/>
</dbReference>
<dbReference type="SUPFAM" id="SSF53474">
    <property type="entry name" value="alpha/beta-Hydrolases"/>
    <property type="match status" value="1"/>
</dbReference>
<dbReference type="InterPro" id="IPR022742">
    <property type="entry name" value="Hydrolase_4"/>
</dbReference>
<dbReference type="EMBL" id="JACHVS010000002">
    <property type="protein sequence ID" value="MBB2996910.1"/>
    <property type="molecule type" value="Genomic_DNA"/>
</dbReference>
<feature type="domain" description="Serine aminopeptidase S33" evidence="1">
    <location>
        <begin position="28"/>
        <end position="279"/>
    </location>
</feature>
<sequence>MKQETSVFSSPADALSLASYAWEDVPGAVRGIVQIVHGAAEHSARYERLAALLNAGGYLVYAHDHRGHGRSITARVPEGEFGAPGWDGLVGDAVAFSRDIARRNPGVPLFLLGHSMGSMAAQELILDNSELYAGLLLSGSTAMDLLAGAVLAAAPPGAGAGGTDLSAFNAGFEQRTGFEWLSRDEAEVDKYVADPLCGFDLKTDLVGVMAGNTRTADPRMLAGIRSGLPILVVSGMADPLAGGGQLVTALADRYGAAGIRDVTLQIYPDARHEIFNETNREDISAFVLSWLENHS</sequence>
<proteinExistence type="predicted"/>
<protein>
    <submittedName>
        <fullName evidence="2">Alpha-beta hydrolase superfamily lysophospholipase</fullName>
    </submittedName>
</protein>
<dbReference type="AlphaFoldDB" id="A0A839QMC0"/>
<evidence type="ECO:0000259" key="1">
    <source>
        <dbReference type="Pfam" id="PF12146"/>
    </source>
</evidence>
<reference evidence="2 3" key="1">
    <citation type="submission" date="2020-08" db="EMBL/GenBank/DDBJ databases">
        <title>Sequencing the genomes of 1000 actinobacteria strains.</title>
        <authorList>
            <person name="Klenk H.-P."/>
        </authorList>
    </citation>
    <scope>NUCLEOTIDE SEQUENCE [LARGE SCALE GENOMIC DNA]</scope>
    <source>
        <strain evidence="2 3">DSM 22826</strain>
    </source>
</reference>
<dbReference type="PANTHER" id="PTHR11614">
    <property type="entry name" value="PHOSPHOLIPASE-RELATED"/>
    <property type="match status" value="1"/>
</dbReference>
<dbReference type="InterPro" id="IPR051044">
    <property type="entry name" value="MAG_DAG_Lipase"/>
</dbReference>